<accession>A0A1R4B821</accession>
<dbReference type="Pfam" id="PF04375">
    <property type="entry name" value="HemX"/>
    <property type="match status" value="1"/>
</dbReference>
<gene>
    <name evidence="4" type="primary">hemX</name>
    <name evidence="4" type="ORF">VPAL9027_03096</name>
</gene>
<feature type="region of interest" description="Disordered" evidence="2">
    <location>
        <begin position="1"/>
        <end position="36"/>
    </location>
</feature>
<sequence>MTSNHHSSTTATDSNTADTSKNTHTSNSVPPSSSISKKGARLGAIAIVISLVFGGGLGAYSYHKNQQYQRQIAQLNTALQRNQSALQSKLDNAQQQFDQQAKHLQDTLKTTLDQQQKSLDSLQMAIAKLKGNRSNDWLLAEADYFVKLAGRKLYLEHDPSTAVALMESADERIAALNDPSLTSLRQAMANDITALKAIPLIDQDGLVLRLSSLERKVDSLPIANAIIPKAKATETQTVSTNINDWQQNLWTSLKDFTSHFITFRTRDGNAVPLLSPKQDFYLRENMKAKLETAIRAVYNHQQKVYSETLNTASDWAGRFFSDSDHSVTSFRHTLTTLADKQVKVDYPAKLESQAKLSTLIHERLRRQVSSLTSEDKS</sequence>
<proteinExistence type="predicted"/>
<keyword evidence="5" id="KW-1185">Reference proteome</keyword>
<evidence type="ECO:0000256" key="1">
    <source>
        <dbReference type="SAM" id="Coils"/>
    </source>
</evidence>
<dbReference type="EC" id="2.1.1.107" evidence="4"/>
<dbReference type="PANTHER" id="PTHR38043">
    <property type="entry name" value="PROTEIN HEMX"/>
    <property type="match status" value="1"/>
</dbReference>
<dbReference type="InterPro" id="IPR007470">
    <property type="entry name" value="HemX"/>
</dbReference>
<organism evidence="4 5">
    <name type="scientific">Vibrio palustris</name>
    <dbReference type="NCBI Taxonomy" id="1918946"/>
    <lineage>
        <taxon>Bacteria</taxon>
        <taxon>Pseudomonadati</taxon>
        <taxon>Pseudomonadota</taxon>
        <taxon>Gammaproteobacteria</taxon>
        <taxon>Vibrionales</taxon>
        <taxon>Vibrionaceae</taxon>
        <taxon>Vibrio</taxon>
    </lineage>
</organism>
<dbReference type="GO" id="GO:0004851">
    <property type="term" value="F:uroporphyrin-III C-methyltransferase activity"/>
    <property type="evidence" value="ECO:0007669"/>
    <property type="project" value="UniProtKB-EC"/>
</dbReference>
<dbReference type="OrthoDB" id="5739852at2"/>
<dbReference type="PANTHER" id="PTHR38043:SF1">
    <property type="entry name" value="PROTEIN HEMX"/>
    <property type="match status" value="1"/>
</dbReference>
<evidence type="ECO:0000313" key="5">
    <source>
        <dbReference type="Proteomes" id="UP000189475"/>
    </source>
</evidence>
<dbReference type="Proteomes" id="UP000189475">
    <property type="component" value="Unassembled WGS sequence"/>
</dbReference>
<keyword evidence="1" id="KW-0175">Coiled coil</keyword>
<reference evidence="4 5" key="1">
    <citation type="submission" date="2017-02" db="EMBL/GenBank/DDBJ databases">
        <authorList>
            <person name="Peterson S.W."/>
        </authorList>
    </citation>
    <scope>NUCLEOTIDE SEQUENCE [LARGE SCALE GENOMIC DNA]</scope>
    <source>
        <strain evidence="4 5">CECT 9027</strain>
    </source>
</reference>
<dbReference type="STRING" id="1918946.VPAL9027_03096"/>
<dbReference type="EMBL" id="FUFT01000009">
    <property type="protein sequence ID" value="SJL85073.1"/>
    <property type="molecule type" value="Genomic_DNA"/>
</dbReference>
<keyword evidence="4" id="KW-0489">Methyltransferase</keyword>
<keyword evidence="4" id="KW-0808">Transferase</keyword>
<keyword evidence="3" id="KW-0472">Membrane</keyword>
<evidence type="ECO:0000256" key="3">
    <source>
        <dbReference type="SAM" id="Phobius"/>
    </source>
</evidence>
<keyword evidence="3" id="KW-0812">Transmembrane</keyword>
<evidence type="ECO:0000313" key="4">
    <source>
        <dbReference type="EMBL" id="SJL85073.1"/>
    </source>
</evidence>
<dbReference type="AlphaFoldDB" id="A0A1R4B821"/>
<keyword evidence="3" id="KW-1133">Transmembrane helix</keyword>
<dbReference type="RefSeq" id="WP_077315464.1">
    <property type="nucleotide sequence ID" value="NZ_AP024887.1"/>
</dbReference>
<feature type="coiled-coil region" evidence="1">
    <location>
        <begin position="65"/>
        <end position="132"/>
    </location>
</feature>
<evidence type="ECO:0000256" key="2">
    <source>
        <dbReference type="SAM" id="MobiDB-lite"/>
    </source>
</evidence>
<feature type="transmembrane region" description="Helical" evidence="3">
    <location>
        <begin position="42"/>
        <end position="62"/>
    </location>
</feature>
<name>A0A1R4B821_9VIBR</name>
<protein>
    <submittedName>
        <fullName evidence="4">Putative uroporphyrinogen-III C-methyltransferase</fullName>
        <ecNumber evidence="4">2.1.1.107</ecNumber>
    </submittedName>
</protein>
<dbReference type="GO" id="GO:0032259">
    <property type="term" value="P:methylation"/>
    <property type="evidence" value="ECO:0007669"/>
    <property type="project" value="UniProtKB-KW"/>
</dbReference>